<organism evidence="2 3">
    <name type="scientific">Shewanella chilikensis</name>
    <dbReference type="NCBI Taxonomy" id="558541"/>
    <lineage>
        <taxon>Bacteria</taxon>
        <taxon>Pseudomonadati</taxon>
        <taxon>Pseudomonadota</taxon>
        <taxon>Gammaproteobacteria</taxon>
        <taxon>Alteromonadales</taxon>
        <taxon>Shewanellaceae</taxon>
        <taxon>Shewanella</taxon>
    </lineage>
</organism>
<evidence type="ECO:0000313" key="3">
    <source>
        <dbReference type="Proteomes" id="UP000502117"/>
    </source>
</evidence>
<dbReference type="PIRSF" id="PIRSF004681">
    <property type="entry name" value="UCP004681"/>
    <property type="match status" value="1"/>
</dbReference>
<dbReference type="NCBIfam" id="TIGR00149">
    <property type="entry name" value="TIGR00149_YjbQ"/>
    <property type="match status" value="1"/>
</dbReference>
<dbReference type="InterPro" id="IPR001602">
    <property type="entry name" value="UPF0047_YjbQ-like"/>
</dbReference>
<accession>A0A6G7LSU2</accession>
<reference evidence="2 3" key="1">
    <citation type="submission" date="2019-11" db="EMBL/GenBank/DDBJ databases">
        <title>Complete Genome Sequence of Shewanella chilikensis Strain DC57, Isolated from Corroded Seal Rings at a floating production facility in Australia.</title>
        <authorList>
            <person name="Salgar-Chaparro S.J."/>
            <person name="Castillo-Villamizar G.A."/>
            <person name="Poehlein A."/>
            <person name="Daniel R."/>
            <person name="Machuca L."/>
        </authorList>
    </citation>
    <scope>NUCLEOTIDE SEQUENCE [LARGE SCALE GENOMIC DNA]</scope>
    <source>
        <strain evidence="2 3">DC57</strain>
    </source>
</reference>
<dbReference type="Gene3D" id="2.60.120.460">
    <property type="entry name" value="YjbQ-like"/>
    <property type="match status" value="1"/>
</dbReference>
<proteinExistence type="inferred from homology"/>
<gene>
    <name evidence="2" type="ORF">GII14_12240</name>
</gene>
<dbReference type="Pfam" id="PF01894">
    <property type="entry name" value="YjbQ"/>
    <property type="match status" value="1"/>
</dbReference>
<dbReference type="RefSeq" id="WP_165565145.1">
    <property type="nucleotide sequence ID" value="NZ_CP045857.1"/>
</dbReference>
<evidence type="ECO:0000313" key="2">
    <source>
        <dbReference type="EMBL" id="QIJ04842.1"/>
    </source>
</evidence>
<dbReference type="KEGG" id="schk:GII14_12240"/>
<dbReference type="InterPro" id="IPR035917">
    <property type="entry name" value="YjbQ-like_sf"/>
</dbReference>
<dbReference type="PANTHER" id="PTHR30615">
    <property type="entry name" value="UNCHARACTERIZED PROTEIN YJBQ-RELATED"/>
    <property type="match status" value="1"/>
</dbReference>
<dbReference type="PANTHER" id="PTHR30615:SF8">
    <property type="entry name" value="UPF0047 PROTEIN C4A8.02C"/>
    <property type="match status" value="1"/>
</dbReference>
<sequence>MWHQQQLTLSAKQRGFHLISDDIAKALDDMPYVSCGLLHLQLLHTSASLTLNENADPTVRQDFEAWFNHAVAENTPYFRHTYEGADDMPAHIKSSLLGTSLLLPVSAGQLALGTWQGIYLGEHRDNGGRRRLLLTLQGE</sequence>
<dbReference type="PROSITE" id="PS01314">
    <property type="entry name" value="UPF0047"/>
    <property type="match status" value="1"/>
</dbReference>
<protein>
    <submittedName>
        <fullName evidence="2">YjbQ family protein</fullName>
    </submittedName>
</protein>
<dbReference type="Proteomes" id="UP000502117">
    <property type="component" value="Chromosome"/>
</dbReference>
<comment type="similarity">
    <text evidence="1">Belongs to the UPF0047 family.</text>
</comment>
<dbReference type="EMBL" id="CP045857">
    <property type="protein sequence ID" value="QIJ04842.1"/>
    <property type="molecule type" value="Genomic_DNA"/>
</dbReference>
<dbReference type="AlphaFoldDB" id="A0A6G7LSU2"/>
<name>A0A6G7LSU2_9GAMM</name>
<dbReference type="SUPFAM" id="SSF111038">
    <property type="entry name" value="YjbQ-like"/>
    <property type="match status" value="1"/>
</dbReference>
<evidence type="ECO:0000256" key="1">
    <source>
        <dbReference type="ARBA" id="ARBA00005534"/>
    </source>
</evidence>